<evidence type="ECO:0000313" key="2">
    <source>
        <dbReference type="EMBL" id="UYV66349.1"/>
    </source>
</evidence>
<organism evidence="2 3">
    <name type="scientific">Cordylochernes scorpioides</name>
    <dbReference type="NCBI Taxonomy" id="51811"/>
    <lineage>
        <taxon>Eukaryota</taxon>
        <taxon>Metazoa</taxon>
        <taxon>Ecdysozoa</taxon>
        <taxon>Arthropoda</taxon>
        <taxon>Chelicerata</taxon>
        <taxon>Arachnida</taxon>
        <taxon>Pseudoscorpiones</taxon>
        <taxon>Cheliferoidea</taxon>
        <taxon>Chernetidae</taxon>
        <taxon>Cordylochernes</taxon>
    </lineage>
</organism>
<keyword evidence="1" id="KW-0732">Signal</keyword>
<evidence type="ECO:0000256" key="1">
    <source>
        <dbReference type="SAM" id="SignalP"/>
    </source>
</evidence>
<reference evidence="2 3" key="1">
    <citation type="submission" date="2022-01" db="EMBL/GenBank/DDBJ databases">
        <title>A chromosomal length assembly of Cordylochernes scorpioides.</title>
        <authorList>
            <person name="Zeh D."/>
            <person name="Zeh J."/>
        </authorList>
    </citation>
    <scope>NUCLEOTIDE SEQUENCE [LARGE SCALE GENOMIC DNA]</scope>
    <source>
        <strain evidence="2">IN4F17</strain>
        <tissue evidence="2">Whole Body</tissue>
    </source>
</reference>
<feature type="chain" id="PRO_5047076495" evidence="1">
    <location>
        <begin position="22"/>
        <end position="446"/>
    </location>
</feature>
<dbReference type="PANTHER" id="PTHR13318">
    <property type="entry name" value="PARTNER OF PAIRED, ISOFORM B-RELATED"/>
    <property type="match status" value="1"/>
</dbReference>
<gene>
    <name evidence="2" type="ORF">LAZ67_4001380</name>
</gene>
<dbReference type="SMART" id="SM00367">
    <property type="entry name" value="LRR_CC"/>
    <property type="match status" value="4"/>
</dbReference>
<keyword evidence="3" id="KW-1185">Reference proteome</keyword>
<name>A0ABY6KC38_9ARAC</name>
<dbReference type="InterPro" id="IPR006553">
    <property type="entry name" value="Leu-rich_rpt_Cys-con_subtyp"/>
</dbReference>
<dbReference type="EMBL" id="CP092866">
    <property type="protein sequence ID" value="UYV66349.1"/>
    <property type="molecule type" value="Genomic_DNA"/>
</dbReference>
<evidence type="ECO:0000313" key="3">
    <source>
        <dbReference type="Proteomes" id="UP001235939"/>
    </source>
</evidence>
<dbReference type="Gene3D" id="3.80.10.10">
    <property type="entry name" value="Ribonuclease Inhibitor"/>
    <property type="match status" value="2"/>
</dbReference>
<accession>A0ABY6KC38</accession>
<dbReference type="InterPro" id="IPR032675">
    <property type="entry name" value="LRR_dom_sf"/>
</dbReference>
<dbReference type="SUPFAM" id="SSF52047">
    <property type="entry name" value="RNI-like"/>
    <property type="match status" value="1"/>
</dbReference>
<sequence length="446" mass="50359">MAPRCFVIILRCVRLLRIALDLQTWLFGVGLHPEAVKLTTITSTCPLCERELSESIGGGVFPAVGDTNKDWLDFHLQDMNVSIGVDSETFFKEMRWHNIPLAADNPKNHDRVEAKLHLKRASSTVLTSLVRRGIKRIQVLSLRRPLRDVIHHLTCLESLNLTGCYNLTDICLSQAFDCECPSIIELNLSMCKPITDACVTNAFQYLPNLEVLDLSGCSHDNHGHDIMVCREWRDAAYNKSVWRGVEAKLHLKRASSTVLTSLVRRGIKRIQVLSLRRPLRDVIHHLTCLESLNLTGCYNLTDICLSQAFDCECPSIIELNLSMCKPITDACVTNAFQYLPNLEVLDLSGCSHDNHAAPNMEYKRCSSCVPGLGALTGYYQLDQLSPGHDNHAYILNILKQGVMRKMPKNYMDCWRKPISTLRQQAKRVNIQPAVIKPCVLFYVTML</sequence>
<feature type="signal peptide" evidence="1">
    <location>
        <begin position="1"/>
        <end position="21"/>
    </location>
</feature>
<dbReference type="Proteomes" id="UP001235939">
    <property type="component" value="Chromosome 04"/>
</dbReference>
<protein>
    <submittedName>
        <fullName evidence="2">FBXL14</fullName>
    </submittedName>
</protein>
<proteinExistence type="predicted"/>